<keyword evidence="1" id="KW-0812">Transmembrane</keyword>
<keyword evidence="1" id="KW-0472">Membrane</keyword>
<evidence type="ECO:0008006" key="4">
    <source>
        <dbReference type="Google" id="ProtNLM"/>
    </source>
</evidence>
<dbReference type="EMBL" id="CP033021">
    <property type="protein sequence ID" value="AYN65228.1"/>
    <property type="molecule type" value="Genomic_DNA"/>
</dbReference>
<organism evidence="2 3">
    <name type="scientific">Metamycoplasma hominis</name>
    <name type="common">Mycoplasma hominis</name>
    <dbReference type="NCBI Taxonomy" id="2098"/>
    <lineage>
        <taxon>Bacteria</taxon>
        <taxon>Bacillati</taxon>
        <taxon>Mycoplasmatota</taxon>
        <taxon>Mycoplasmoidales</taxon>
        <taxon>Metamycoplasmataceae</taxon>
        <taxon>Metamycoplasma</taxon>
    </lineage>
</organism>
<keyword evidence="1" id="KW-1133">Transmembrane helix</keyword>
<evidence type="ECO:0000256" key="1">
    <source>
        <dbReference type="SAM" id="Phobius"/>
    </source>
</evidence>
<protein>
    <recommendedName>
        <fullName evidence="4">NERD domain-containing protein</fullName>
    </recommendedName>
</protein>
<dbReference type="RefSeq" id="WP_036439207.1">
    <property type="nucleotide sequence ID" value="NZ_CP033021.1"/>
</dbReference>
<reference evidence="2 3" key="1">
    <citation type="submission" date="2014-08" db="EMBL/GenBank/DDBJ databases">
        <authorList>
            <person name="Kuleshov K."/>
            <person name="Dedkov V."/>
            <person name="Markelov M."/>
            <person name="Pimkina E."/>
        </authorList>
    </citation>
    <scope>NUCLEOTIDE SEQUENCE [LARGE SCALE GENOMIC DNA]</scope>
    <source>
        <strain evidence="3">TOA</strain>
    </source>
</reference>
<gene>
    <name evidence="2" type="ORF">KN71_000680</name>
</gene>
<proteinExistence type="predicted"/>
<sequence length="212" mass="24164">MENKTKFINGIIIGLVLLLVIVIILISVSIVLSKKNRRFLKDQKGFLDSYNTQLKNISESIKNCKFIGANDYSYNDQRIHLDDIFVTDKIIFILKPYMYDSDSSIQGDYFSNEWILTKSNGKKSKIPNQLISLKKSMNNFGLLFSNEMSICSIFVHNLSTELNIEDVPSFQGICNIKDLCASIKSVYNSNINSMYNQSISTIFNVLNNKIAK</sequence>
<feature type="transmembrane region" description="Helical" evidence="1">
    <location>
        <begin position="12"/>
        <end position="32"/>
    </location>
</feature>
<name>A0A454C982_METHO</name>
<reference evidence="2 3" key="2">
    <citation type="submission" date="2018-10" db="EMBL/GenBank/DDBJ databases">
        <title>Detection and isolation of Mycoplasma hominis as a predominant microorganism from pelvic cavity of patient with salpingitis and tubo-ovarian abscess.</title>
        <authorList>
            <person name="Guschin A.E."/>
            <person name="Khayrullina G.A."/>
            <person name="Rakovskaya I.V."/>
            <person name="Shelenkov A.A."/>
            <person name="Shagin D.A."/>
        </authorList>
    </citation>
    <scope>NUCLEOTIDE SEQUENCE [LARGE SCALE GENOMIC DNA]</scope>
    <source>
        <strain evidence="3">TOA</strain>
    </source>
</reference>
<evidence type="ECO:0000313" key="3">
    <source>
        <dbReference type="Proteomes" id="UP000029712"/>
    </source>
</evidence>
<dbReference type="AlphaFoldDB" id="A0A454C982"/>
<evidence type="ECO:0000313" key="2">
    <source>
        <dbReference type="EMBL" id="AYN65228.1"/>
    </source>
</evidence>
<dbReference type="Proteomes" id="UP000029712">
    <property type="component" value="Chromosome"/>
</dbReference>
<accession>A0A454C982</accession>